<sequence length="150" mass="15155">MGRSRGGGGPAALGGVTTRVHFDDEDLAALTASGDPAAAFAAGILPHYLDVAASRTGQRRCALHDPLAVAAAVDPSVVTTEALPVRVETAGGWTRGMTVVDLRSRRGGSAAGDAPLTDVALGVEAEPVRAMLHARLASSAVQQHDRGALA</sequence>
<accession>A0A411YE63</accession>
<keyword evidence="2" id="KW-0326">Glycosidase</keyword>
<dbReference type="OrthoDB" id="9797882at2"/>
<evidence type="ECO:0000256" key="2">
    <source>
        <dbReference type="ARBA" id="ARBA00023295"/>
    </source>
</evidence>
<keyword evidence="1 4" id="KW-0378">Hydrolase</keyword>
<evidence type="ECO:0000313" key="4">
    <source>
        <dbReference type="EMBL" id="QBI19491.1"/>
    </source>
</evidence>
<dbReference type="InterPro" id="IPR023186">
    <property type="entry name" value="IUNH"/>
</dbReference>
<name>A0A411YE63_9ACTN</name>
<dbReference type="GO" id="GO:0006152">
    <property type="term" value="P:purine nucleoside catabolic process"/>
    <property type="evidence" value="ECO:0007669"/>
    <property type="project" value="TreeGrafter"/>
</dbReference>
<dbReference type="InterPro" id="IPR001910">
    <property type="entry name" value="Inosine/uridine_hydrolase_dom"/>
</dbReference>
<dbReference type="SUPFAM" id="SSF53590">
    <property type="entry name" value="Nucleoside hydrolase"/>
    <property type="match status" value="1"/>
</dbReference>
<organism evidence="4 5">
    <name type="scientific">Egibacter rhizosphaerae</name>
    <dbReference type="NCBI Taxonomy" id="1670831"/>
    <lineage>
        <taxon>Bacteria</taxon>
        <taxon>Bacillati</taxon>
        <taxon>Actinomycetota</taxon>
        <taxon>Nitriliruptoria</taxon>
        <taxon>Egibacterales</taxon>
        <taxon>Egibacteraceae</taxon>
        <taxon>Egibacter</taxon>
    </lineage>
</organism>
<dbReference type="EMBL" id="CP036402">
    <property type="protein sequence ID" value="QBI19491.1"/>
    <property type="molecule type" value="Genomic_DNA"/>
</dbReference>
<reference evidence="4 5" key="1">
    <citation type="submission" date="2019-01" db="EMBL/GenBank/DDBJ databases">
        <title>Egibacter rhizosphaerae EGI 80759T.</title>
        <authorList>
            <person name="Chen D.-D."/>
            <person name="Tian Y."/>
            <person name="Jiao J.-Y."/>
            <person name="Zhang X.-T."/>
            <person name="Zhang Y.-G."/>
            <person name="Zhang Y."/>
            <person name="Xiao M."/>
            <person name="Shu W.-S."/>
            <person name="Li W.-J."/>
        </authorList>
    </citation>
    <scope>NUCLEOTIDE SEQUENCE [LARGE SCALE GENOMIC DNA]</scope>
    <source>
        <strain evidence="4 5">EGI 80759</strain>
    </source>
</reference>
<evidence type="ECO:0000259" key="3">
    <source>
        <dbReference type="Pfam" id="PF01156"/>
    </source>
</evidence>
<dbReference type="KEGG" id="erz:ER308_07945"/>
<evidence type="ECO:0000313" key="5">
    <source>
        <dbReference type="Proteomes" id="UP000291469"/>
    </source>
</evidence>
<proteinExistence type="predicted"/>
<dbReference type="Pfam" id="PF01156">
    <property type="entry name" value="IU_nuc_hydro"/>
    <property type="match status" value="1"/>
</dbReference>
<dbReference type="GO" id="GO:0005829">
    <property type="term" value="C:cytosol"/>
    <property type="evidence" value="ECO:0007669"/>
    <property type="project" value="TreeGrafter"/>
</dbReference>
<keyword evidence="5" id="KW-1185">Reference proteome</keyword>
<evidence type="ECO:0000256" key="1">
    <source>
        <dbReference type="ARBA" id="ARBA00022801"/>
    </source>
</evidence>
<dbReference type="AlphaFoldDB" id="A0A411YE63"/>
<dbReference type="PANTHER" id="PTHR12304:SF4">
    <property type="entry name" value="URIDINE NUCLEOSIDASE"/>
    <property type="match status" value="1"/>
</dbReference>
<dbReference type="PANTHER" id="PTHR12304">
    <property type="entry name" value="INOSINE-URIDINE PREFERRING NUCLEOSIDE HYDROLASE"/>
    <property type="match status" value="1"/>
</dbReference>
<dbReference type="Proteomes" id="UP000291469">
    <property type="component" value="Chromosome"/>
</dbReference>
<protein>
    <submittedName>
        <fullName evidence="4">Nucleoside hydrolase</fullName>
    </submittedName>
</protein>
<dbReference type="GO" id="GO:0008477">
    <property type="term" value="F:purine nucleosidase activity"/>
    <property type="evidence" value="ECO:0007669"/>
    <property type="project" value="TreeGrafter"/>
</dbReference>
<dbReference type="Gene3D" id="3.90.245.10">
    <property type="entry name" value="Ribonucleoside hydrolase-like"/>
    <property type="match status" value="1"/>
</dbReference>
<dbReference type="InterPro" id="IPR036452">
    <property type="entry name" value="Ribo_hydro-like"/>
</dbReference>
<feature type="domain" description="Inosine/uridine-preferring nucleoside hydrolase" evidence="3">
    <location>
        <begin position="16"/>
        <end position="126"/>
    </location>
</feature>
<gene>
    <name evidence="4" type="ORF">ER308_07945</name>
</gene>